<sequence>MNKCVAMLVLVVLPPLAMGVSAQPSPQPVADCTYLLAVLEKAVSYAVRGLPEGEQIAYAMLKTPVAPALSDLHTRSYRVLLSYYTTVGQGVGNSSAVQKLYELHQGVGVVSEYIKKLHSCCKDPEVAYVIRARAELHLRELRDRLEDMVKQYSTGYQHVVVRIDDRVYEPGEAIAIRVEVVNETCAPRSAALTYAGAVLDSGEFRCTGLECVAVLRAPPAYAVKDYVKSGVEKMSLVIRVSCSGRDFRVYRFASVKYTYPRVVMECSSTVTRGDVLNITLYSESGVLSGVLVVENATSVNAVANITISSTPTIFMLLVEKLYFSAGLNTLRLCVNATEKTLPHCFEKPIVVKPRHPSVEVKALPLYISWDGGAQLLIINHVDRVLSARVYVNGRLAALAELSPLNTTLLHVYRGLLPLSLASIVVDVEDPLMVYDTYSYTCSPTVVNLALTTAVVIGGLATTILLQGREKMFTLLLAMSGAPKGARGVAESIPDVLRNLLKPYVLGLGSRVAQLYYRLVNRFTRLPSSSETLREHYSTAVLSAIKSAWNRKVLWQFLLLAEKDMYSHEKPRPEEAKRLYESVAKEEH</sequence>
<comment type="caution">
    <text evidence="1">The sequence shown here is derived from an EMBL/GenBank/DDBJ whole genome shotgun (WGS) entry which is preliminary data.</text>
</comment>
<protein>
    <submittedName>
        <fullName evidence="1">Uncharacterized protein</fullName>
    </submittedName>
</protein>
<name>A0A7C4FHP6_9CREN</name>
<dbReference type="EMBL" id="DTFF01000048">
    <property type="protein sequence ID" value="HGI87887.1"/>
    <property type="molecule type" value="Genomic_DNA"/>
</dbReference>
<dbReference type="AlphaFoldDB" id="A0A7C4FHP6"/>
<accession>A0A7C4FHP6</accession>
<proteinExistence type="predicted"/>
<gene>
    <name evidence="1" type="ORF">ENV14_05835</name>
</gene>
<organism evidence="1">
    <name type="scientific">Ignisphaera aggregans</name>
    <dbReference type="NCBI Taxonomy" id="334771"/>
    <lineage>
        <taxon>Archaea</taxon>
        <taxon>Thermoproteota</taxon>
        <taxon>Thermoprotei</taxon>
        <taxon>Desulfurococcales</taxon>
        <taxon>Desulfurococcaceae</taxon>
        <taxon>Ignisphaera</taxon>
    </lineage>
</organism>
<reference evidence="1" key="1">
    <citation type="journal article" date="2020" name="mSystems">
        <title>Genome- and Community-Level Interaction Insights into Carbon Utilization and Element Cycling Functions of Hydrothermarchaeota in Hydrothermal Sediment.</title>
        <authorList>
            <person name="Zhou Z."/>
            <person name="Liu Y."/>
            <person name="Xu W."/>
            <person name="Pan J."/>
            <person name="Luo Z.H."/>
            <person name="Li M."/>
        </authorList>
    </citation>
    <scope>NUCLEOTIDE SEQUENCE [LARGE SCALE GENOMIC DNA]</scope>
    <source>
        <strain evidence="1">SpSt-732</strain>
    </source>
</reference>
<evidence type="ECO:0000313" key="1">
    <source>
        <dbReference type="EMBL" id="HGI87887.1"/>
    </source>
</evidence>